<dbReference type="Proteomes" id="UP000594638">
    <property type="component" value="Unassembled WGS sequence"/>
</dbReference>
<gene>
    <name evidence="1" type="ORF">OLEA9_A088084</name>
</gene>
<comment type="caution">
    <text evidence="1">The sequence shown here is derived from an EMBL/GenBank/DDBJ whole genome shotgun (WGS) entry which is preliminary data.</text>
</comment>
<name>A0A8S0PU56_OLEEU</name>
<sequence>MAHKSLVLIDRSFGYLRLVDTIMKEFGLDPTKVVVTIKYILNSDLPLITIKSDNNLLSYIVLKDMNRDPAKYPIHIEVTTTHSKKQPIAVSVDVQLNEHG</sequence>
<protein>
    <submittedName>
        <fullName evidence="1">Uncharacterized protein</fullName>
    </submittedName>
</protein>
<proteinExistence type="predicted"/>
<dbReference type="AlphaFoldDB" id="A0A8S0PU56"/>
<dbReference type="EMBL" id="CACTIH010000166">
    <property type="protein sequence ID" value="CAA2955873.1"/>
    <property type="molecule type" value="Genomic_DNA"/>
</dbReference>
<organism evidence="1 2">
    <name type="scientific">Olea europaea subsp. europaea</name>
    <dbReference type="NCBI Taxonomy" id="158383"/>
    <lineage>
        <taxon>Eukaryota</taxon>
        <taxon>Viridiplantae</taxon>
        <taxon>Streptophyta</taxon>
        <taxon>Embryophyta</taxon>
        <taxon>Tracheophyta</taxon>
        <taxon>Spermatophyta</taxon>
        <taxon>Magnoliopsida</taxon>
        <taxon>eudicotyledons</taxon>
        <taxon>Gunneridae</taxon>
        <taxon>Pentapetalae</taxon>
        <taxon>asterids</taxon>
        <taxon>lamiids</taxon>
        <taxon>Lamiales</taxon>
        <taxon>Oleaceae</taxon>
        <taxon>Oleeae</taxon>
        <taxon>Olea</taxon>
    </lineage>
</organism>
<accession>A0A8S0PU56</accession>
<evidence type="ECO:0000313" key="1">
    <source>
        <dbReference type="EMBL" id="CAA2955873.1"/>
    </source>
</evidence>
<reference evidence="1 2" key="1">
    <citation type="submission" date="2019-12" db="EMBL/GenBank/DDBJ databases">
        <authorList>
            <person name="Alioto T."/>
            <person name="Alioto T."/>
            <person name="Gomez Garrido J."/>
        </authorList>
    </citation>
    <scope>NUCLEOTIDE SEQUENCE [LARGE SCALE GENOMIC DNA]</scope>
</reference>
<evidence type="ECO:0000313" key="2">
    <source>
        <dbReference type="Proteomes" id="UP000594638"/>
    </source>
</evidence>
<feature type="non-terminal residue" evidence="1">
    <location>
        <position position="100"/>
    </location>
</feature>
<keyword evidence="2" id="KW-1185">Reference proteome</keyword>